<evidence type="ECO:0000313" key="3">
    <source>
        <dbReference type="Proteomes" id="UP000078542"/>
    </source>
</evidence>
<dbReference type="PANTHER" id="PTHR43677:SF4">
    <property type="entry name" value="QUINONE OXIDOREDUCTASE-LIKE PROTEIN 2"/>
    <property type="match status" value="1"/>
</dbReference>
<dbReference type="STRING" id="456900.A0A195D4E4"/>
<sequence length="225" mass="25135">MRRVSLKNAAAVTDDYFSALLAIGRRARIQRNECLLVNAKHSRSALAVIDLATRVFGAKPIAICDDARRAQLCADLGATVICKNERCLPYKLKKISGKEKVRVMIETEGGPCFQNAVKCLEHDGLIAVLGSARNKRCPDLSFVPMNCTMFAATAEHYKIVDTLVYREIMQHVFDYKSECTIRPRVSAIFGLHHINDAFDYYAAVPSGKVLVDLKNRDRLTLCDEL</sequence>
<dbReference type="SUPFAM" id="SSF51735">
    <property type="entry name" value="NAD(P)-binding Rossmann-fold domains"/>
    <property type="match status" value="1"/>
</dbReference>
<dbReference type="InterPro" id="IPR036291">
    <property type="entry name" value="NAD(P)-bd_dom_sf"/>
</dbReference>
<organism evidence="2 3">
    <name type="scientific">Cyphomyrmex costatus</name>
    <dbReference type="NCBI Taxonomy" id="456900"/>
    <lineage>
        <taxon>Eukaryota</taxon>
        <taxon>Metazoa</taxon>
        <taxon>Ecdysozoa</taxon>
        <taxon>Arthropoda</taxon>
        <taxon>Hexapoda</taxon>
        <taxon>Insecta</taxon>
        <taxon>Pterygota</taxon>
        <taxon>Neoptera</taxon>
        <taxon>Endopterygota</taxon>
        <taxon>Hymenoptera</taxon>
        <taxon>Apocrita</taxon>
        <taxon>Aculeata</taxon>
        <taxon>Formicoidea</taxon>
        <taxon>Formicidae</taxon>
        <taxon>Myrmicinae</taxon>
        <taxon>Cyphomyrmex</taxon>
    </lineage>
</organism>
<name>A0A195D4E4_9HYME</name>
<dbReference type="InterPro" id="IPR051397">
    <property type="entry name" value="Zn-ADH-like_protein"/>
</dbReference>
<gene>
    <name evidence="2" type="ORF">ALC62_01269</name>
</gene>
<reference evidence="2 3" key="1">
    <citation type="submission" date="2016-03" db="EMBL/GenBank/DDBJ databases">
        <title>Cyphomyrmex costatus WGS genome.</title>
        <authorList>
            <person name="Nygaard S."/>
            <person name="Hu H."/>
            <person name="Boomsma J."/>
            <person name="Zhang G."/>
        </authorList>
    </citation>
    <scope>NUCLEOTIDE SEQUENCE [LARGE SCALE GENOMIC DNA]</scope>
    <source>
        <strain evidence="2">MS0001</strain>
        <tissue evidence="2">Whole body</tissue>
    </source>
</reference>
<evidence type="ECO:0000259" key="1">
    <source>
        <dbReference type="Pfam" id="PF00107"/>
    </source>
</evidence>
<dbReference type="Pfam" id="PF00107">
    <property type="entry name" value="ADH_zinc_N"/>
    <property type="match status" value="1"/>
</dbReference>
<keyword evidence="3" id="KW-1185">Reference proteome</keyword>
<accession>A0A195D4E4</accession>
<dbReference type="GO" id="GO:0005739">
    <property type="term" value="C:mitochondrion"/>
    <property type="evidence" value="ECO:0007669"/>
    <property type="project" value="TreeGrafter"/>
</dbReference>
<dbReference type="PANTHER" id="PTHR43677">
    <property type="entry name" value="SHORT-CHAIN DEHYDROGENASE/REDUCTASE"/>
    <property type="match status" value="1"/>
</dbReference>
<feature type="domain" description="Alcohol dehydrogenase-like C-terminal" evidence="1">
    <location>
        <begin position="46"/>
        <end position="145"/>
    </location>
</feature>
<dbReference type="EMBL" id="KQ976870">
    <property type="protein sequence ID" value="KYN07758.1"/>
    <property type="molecule type" value="Genomic_DNA"/>
</dbReference>
<dbReference type="Gene3D" id="3.40.50.720">
    <property type="entry name" value="NAD(P)-binding Rossmann-like Domain"/>
    <property type="match status" value="1"/>
</dbReference>
<dbReference type="AlphaFoldDB" id="A0A195D4E4"/>
<dbReference type="Proteomes" id="UP000078542">
    <property type="component" value="Unassembled WGS sequence"/>
</dbReference>
<dbReference type="InterPro" id="IPR013149">
    <property type="entry name" value="ADH-like_C"/>
</dbReference>
<proteinExistence type="predicted"/>
<protein>
    <submittedName>
        <fullName evidence="2">Quinone oxidoreductase-like protein 2</fullName>
    </submittedName>
</protein>
<evidence type="ECO:0000313" key="2">
    <source>
        <dbReference type="EMBL" id="KYN07758.1"/>
    </source>
</evidence>
<dbReference type="GO" id="GO:0016491">
    <property type="term" value="F:oxidoreductase activity"/>
    <property type="evidence" value="ECO:0007669"/>
    <property type="project" value="TreeGrafter"/>
</dbReference>
<dbReference type="Gene3D" id="3.90.180.10">
    <property type="entry name" value="Medium-chain alcohol dehydrogenases, catalytic domain"/>
    <property type="match status" value="1"/>
</dbReference>